<keyword evidence="2" id="KW-1185">Reference proteome</keyword>
<sequence length="128" mass="15451">MNFRVFLEWDEQTGISYSKLYPMVDGIEAFFREHQYGTSINEINALLILRGYDFKQRKRFKKDEALFTYDILLDYFLIKNVSMDEKKAIIRRQIVEITEATFSKYKFDDFNKQRFLSDLKTSVGEIQW</sequence>
<organism evidence="1 2">
    <name type="scientific">Terrimonas ginsenosidimutans</name>
    <dbReference type="NCBI Taxonomy" id="2908004"/>
    <lineage>
        <taxon>Bacteria</taxon>
        <taxon>Pseudomonadati</taxon>
        <taxon>Bacteroidota</taxon>
        <taxon>Chitinophagia</taxon>
        <taxon>Chitinophagales</taxon>
        <taxon>Chitinophagaceae</taxon>
        <taxon>Terrimonas</taxon>
    </lineage>
</organism>
<dbReference type="RefSeq" id="WP_237872377.1">
    <property type="nucleotide sequence ID" value="NZ_JAKLTR010000007.1"/>
</dbReference>
<evidence type="ECO:0000313" key="2">
    <source>
        <dbReference type="Proteomes" id="UP001165367"/>
    </source>
</evidence>
<gene>
    <name evidence="1" type="ORF">LZZ85_13060</name>
</gene>
<name>A0ABS9KSE6_9BACT</name>
<reference evidence="1" key="1">
    <citation type="submission" date="2022-01" db="EMBL/GenBank/DDBJ databases">
        <authorList>
            <person name="Jo J.-H."/>
            <person name="Im W.-T."/>
        </authorList>
    </citation>
    <scope>NUCLEOTIDE SEQUENCE</scope>
    <source>
        <strain evidence="1">NA20</strain>
    </source>
</reference>
<evidence type="ECO:0000313" key="1">
    <source>
        <dbReference type="EMBL" id="MCG2615223.1"/>
    </source>
</evidence>
<proteinExistence type="predicted"/>
<protein>
    <submittedName>
        <fullName evidence="1">Uncharacterized protein</fullName>
    </submittedName>
</protein>
<dbReference type="Proteomes" id="UP001165367">
    <property type="component" value="Unassembled WGS sequence"/>
</dbReference>
<comment type="caution">
    <text evidence="1">The sequence shown here is derived from an EMBL/GenBank/DDBJ whole genome shotgun (WGS) entry which is preliminary data.</text>
</comment>
<accession>A0ABS9KSE6</accession>
<dbReference type="EMBL" id="JAKLTR010000007">
    <property type="protein sequence ID" value="MCG2615223.1"/>
    <property type="molecule type" value="Genomic_DNA"/>
</dbReference>